<feature type="domain" description="Thioredoxin" evidence="2">
    <location>
        <begin position="53"/>
        <end position="133"/>
    </location>
</feature>
<comment type="caution">
    <text evidence="3">The sequence shown here is derived from an EMBL/GenBank/DDBJ whole genome shotgun (WGS) entry which is preliminary data.</text>
</comment>
<accession>A0ABU8LNC5</accession>
<keyword evidence="1" id="KW-0812">Transmembrane</keyword>
<reference evidence="3 4" key="1">
    <citation type="submission" date="2024-02" db="EMBL/GenBank/DDBJ databases">
        <authorList>
            <person name="Saticioglu I.B."/>
        </authorList>
    </citation>
    <scope>NUCLEOTIDE SEQUENCE [LARGE SCALE GENOMIC DNA]</scope>
    <source>
        <strain evidence="3 4">Mu-43</strain>
    </source>
</reference>
<dbReference type="InterPro" id="IPR036249">
    <property type="entry name" value="Thioredoxin-like_sf"/>
</dbReference>
<dbReference type="EMBL" id="JBBDGN010000007">
    <property type="protein sequence ID" value="MEJ1091827.1"/>
    <property type="molecule type" value="Genomic_DNA"/>
</dbReference>
<protein>
    <submittedName>
        <fullName evidence="3">Thioredoxin family protein</fullName>
    </submittedName>
</protein>
<dbReference type="Proteomes" id="UP001366085">
    <property type="component" value="Unassembled WGS sequence"/>
</dbReference>
<organism evidence="3 4">
    <name type="scientific">Microbacterium istanbulense</name>
    <dbReference type="NCBI Taxonomy" id="3122049"/>
    <lineage>
        <taxon>Bacteria</taxon>
        <taxon>Bacillati</taxon>
        <taxon>Actinomycetota</taxon>
        <taxon>Actinomycetes</taxon>
        <taxon>Micrococcales</taxon>
        <taxon>Microbacteriaceae</taxon>
        <taxon>Microbacterium</taxon>
    </lineage>
</organism>
<keyword evidence="1" id="KW-1133">Transmembrane helix</keyword>
<dbReference type="Gene3D" id="3.40.30.10">
    <property type="entry name" value="Glutaredoxin"/>
    <property type="match status" value="1"/>
</dbReference>
<gene>
    <name evidence="3" type="ORF">WDU93_08965</name>
</gene>
<sequence>MPLSTALIAVGVLLAVAIGAGILWRVLDGRRRGGKGRRIALADLGVSAFAPAATLVLFSTETCARCPQVRRMLRQVADAADGVQQVDVDLTHRVDLASRHGILQTPTTFIVGPDGAVLARFAGVPRRADIEDALPSTTPVLESR</sequence>
<evidence type="ECO:0000313" key="3">
    <source>
        <dbReference type="EMBL" id="MEJ1091827.1"/>
    </source>
</evidence>
<dbReference type="RefSeq" id="WP_337319706.1">
    <property type="nucleotide sequence ID" value="NZ_JBBDGN010000007.1"/>
</dbReference>
<evidence type="ECO:0000259" key="2">
    <source>
        <dbReference type="Pfam" id="PF00085"/>
    </source>
</evidence>
<keyword evidence="1" id="KW-0472">Membrane</keyword>
<proteinExistence type="predicted"/>
<dbReference type="InterPro" id="IPR013766">
    <property type="entry name" value="Thioredoxin_domain"/>
</dbReference>
<evidence type="ECO:0000256" key="1">
    <source>
        <dbReference type="SAM" id="Phobius"/>
    </source>
</evidence>
<dbReference type="SUPFAM" id="SSF52833">
    <property type="entry name" value="Thioredoxin-like"/>
    <property type="match status" value="1"/>
</dbReference>
<name>A0ABU8LNC5_9MICO</name>
<evidence type="ECO:0000313" key="4">
    <source>
        <dbReference type="Proteomes" id="UP001366085"/>
    </source>
</evidence>
<dbReference type="CDD" id="cd02947">
    <property type="entry name" value="TRX_family"/>
    <property type="match status" value="1"/>
</dbReference>
<keyword evidence="4" id="KW-1185">Reference proteome</keyword>
<feature type="transmembrane region" description="Helical" evidence="1">
    <location>
        <begin position="6"/>
        <end position="27"/>
    </location>
</feature>
<dbReference type="Pfam" id="PF00085">
    <property type="entry name" value="Thioredoxin"/>
    <property type="match status" value="1"/>
</dbReference>